<feature type="region of interest" description="Disordered" evidence="2">
    <location>
        <begin position="48"/>
        <end position="84"/>
    </location>
</feature>
<dbReference type="Gene3D" id="1.25.40.10">
    <property type="entry name" value="Tetratricopeptide repeat domain"/>
    <property type="match status" value="1"/>
</dbReference>
<organism evidence="3 4">
    <name type="scientific">Ectocarpus siliculosus</name>
    <name type="common">Brown alga</name>
    <name type="synonym">Conferva siliculosa</name>
    <dbReference type="NCBI Taxonomy" id="2880"/>
    <lineage>
        <taxon>Eukaryota</taxon>
        <taxon>Sar</taxon>
        <taxon>Stramenopiles</taxon>
        <taxon>Ochrophyta</taxon>
        <taxon>PX clade</taxon>
        <taxon>Phaeophyceae</taxon>
        <taxon>Ectocarpales</taxon>
        <taxon>Ectocarpaceae</taxon>
        <taxon>Ectocarpus</taxon>
    </lineage>
</organism>
<feature type="compositionally biased region" description="Polar residues" evidence="2">
    <location>
        <begin position="73"/>
        <end position="82"/>
    </location>
</feature>
<dbReference type="InterPro" id="IPR011990">
    <property type="entry name" value="TPR-like_helical_dom_sf"/>
</dbReference>
<feature type="region of interest" description="Disordered" evidence="2">
    <location>
        <begin position="99"/>
        <end position="151"/>
    </location>
</feature>
<dbReference type="InterPro" id="IPR019734">
    <property type="entry name" value="TPR_rpt"/>
</dbReference>
<dbReference type="PROSITE" id="PS50005">
    <property type="entry name" value="TPR"/>
    <property type="match status" value="1"/>
</dbReference>
<feature type="compositionally biased region" description="Basic residues" evidence="2">
    <location>
        <begin position="197"/>
        <end position="207"/>
    </location>
</feature>
<dbReference type="SMART" id="SM00028">
    <property type="entry name" value="TPR"/>
    <property type="match status" value="1"/>
</dbReference>
<sequence>MVSAYYLSRGHAQYFGGRISEAHADYRRALELDPANVEAGRLCRQFDSKGKLTAPSGPSRQSSKKERQLSVAAPSSNMESCKTSTVPLPLSVPLSSWASSSSSSSTWSLLPPSRSSRGPQPPTPASPIPISDRSLRTTTTASSSASDTSMASGICCKQCGSKAGGCETSEPCTRQVTIPGRTESGGALKDICRWKPKRHRRVRRRGQGNRLPKVDTRPPKEPEWGESAISWAKASDNGVKRVFKERFGGVPPRDERLWGMLRTSPTKRWSSTGAGDGSSVASSRKAPPV</sequence>
<keyword evidence="1" id="KW-0802">TPR repeat</keyword>
<protein>
    <submittedName>
        <fullName evidence="3">Uncharacterized protein</fullName>
    </submittedName>
</protein>
<dbReference type="SUPFAM" id="SSF48452">
    <property type="entry name" value="TPR-like"/>
    <property type="match status" value="1"/>
</dbReference>
<dbReference type="EMBL" id="FN649746">
    <property type="protein sequence ID" value="CBJ29824.1"/>
    <property type="molecule type" value="Genomic_DNA"/>
</dbReference>
<dbReference type="AlphaFoldDB" id="D7FLZ9"/>
<feature type="compositionally biased region" description="Basic and acidic residues" evidence="2">
    <location>
        <begin position="212"/>
        <end position="223"/>
    </location>
</feature>
<feature type="compositionally biased region" description="Low complexity" evidence="2">
    <location>
        <begin position="128"/>
        <end position="149"/>
    </location>
</feature>
<name>D7FLZ9_ECTSI</name>
<reference evidence="3 4" key="1">
    <citation type="journal article" date="2010" name="Nature">
        <title>The Ectocarpus genome and the independent evolution of multicellularity in brown algae.</title>
        <authorList>
            <person name="Cock J.M."/>
            <person name="Sterck L."/>
            <person name="Rouze P."/>
            <person name="Scornet D."/>
            <person name="Allen A.E."/>
            <person name="Amoutzias G."/>
            <person name="Anthouard V."/>
            <person name="Artiguenave F."/>
            <person name="Aury J.M."/>
            <person name="Badger J.H."/>
            <person name="Beszteri B."/>
            <person name="Billiau K."/>
            <person name="Bonnet E."/>
            <person name="Bothwell J.H."/>
            <person name="Bowler C."/>
            <person name="Boyen C."/>
            <person name="Brownlee C."/>
            <person name="Carrano C.J."/>
            <person name="Charrier B."/>
            <person name="Cho G.Y."/>
            <person name="Coelho S.M."/>
            <person name="Collen J."/>
            <person name="Corre E."/>
            <person name="Da Silva C."/>
            <person name="Delage L."/>
            <person name="Delaroque N."/>
            <person name="Dittami S.M."/>
            <person name="Doulbeau S."/>
            <person name="Elias M."/>
            <person name="Farnham G."/>
            <person name="Gachon C.M."/>
            <person name="Gschloessl B."/>
            <person name="Heesch S."/>
            <person name="Jabbari K."/>
            <person name="Jubin C."/>
            <person name="Kawai H."/>
            <person name="Kimura K."/>
            <person name="Kloareg B."/>
            <person name="Kupper F.C."/>
            <person name="Lang D."/>
            <person name="Le Bail A."/>
            <person name="Leblanc C."/>
            <person name="Lerouge P."/>
            <person name="Lohr M."/>
            <person name="Lopez P.J."/>
            <person name="Martens C."/>
            <person name="Maumus F."/>
            <person name="Michel G."/>
            <person name="Miranda-Saavedra D."/>
            <person name="Morales J."/>
            <person name="Moreau H."/>
            <person name="Motomura T."/>
            <person name="Nagasato C."/>
            <person name="Napoli C.A."/>
            <person name="Nelson D.R."/>
            <person name="Nyvall-Collen P."/>
            <person name="Peters A.F."/>
            <person name="Pommier C."/>
            <person name="Potin P."/>
            <person name="Poulain J."/>
            <person name="Quesneville H."/>
            <person name="Read B."/>
            <person name="Rensing S.A."/>
            <person name="Ritter A."/>
            <person name="Rousvoal S."/>
            <person name="Samanta M."/>
            <person name="Samson G."/>
            <person name="Schroeder D.C."/>
            <person name="Segurens B."/>
            <person name="Strittmatter M."/>
            <person name="Tonon T."/>
            <person name="Tregear J.W."/>
            <person name="Valentin K."/>
            <person name="von Dassow P."/>
            <person name="Yamagishi T."/>
            <person name="Van de Peer Y."/>
            <person name="Wincker P."/>
        </authorList>
    </citation>
    <scope>NUCLEOTIDE SEQUENCE [LARGE SCALE GENOMIC DNA]</scope>
    <source>
        <strain evidence="4">Ec32 / CCAP1310/4</strain>
    </source>
</reference>
<evidence type="ECO:0000256" key="2">
    <source>
        <dbReference type="SAM" id="MobiDB-lite"/>
    </source>
</evidence>
<feature type="repeat" description="TPR" evidence="1">
    <location>
        <begin position="3"/>
        <end position="36"/>
    </location>
</feature>
<feature type="compositionally biased region" description="Low complexity" evidence="2">
    <location>
        <begin position="99"/>
        <end position="118"/>
    </location>
</feature>
<dbReference type="InParanoid" id="D7FLZ9"/>
<evidence type="ECO:0000313" key="3">
    <source>
        <dbReference type="EMBL" id="CBJ29824.1"/>
    </source>
</evidence>
<evidence type="ECO:0000313" key="4">
    <source>
        <dbReference type="Proteomes" id="UP000002630"/>
    </source>
</evidence>
<dbReference type="Proteomes" id="UP000002630">
    <property type="component" value="Linkage Group LG21"/>
</dbReference>
<keyword evidence="4" id="KW-1185">Reference proteome</keyword>
<gene>
    <name evidence="3" type="ORF">Esi_0162_0052</name>
</gene>
<proteinExistence type="predicted"/>
<accession>D7FLZ9</accession>
<dbReference type="EMBL" id="FN648158">
    <property type="protein sequence ID" value="CBJ29824.1"/>
    <property type="molecule type" value="Genomic_DNA"/>
</dbReference>
<evidence type="ECO:0000256" key="1">
    <source>
        <dbReference type="PROSITE-ProRule" id="PRU00339"/>
    </source>
</evidence>
<feature type="region of interest" description="Disordered" evidence="2">
    <location>
        <begin position="197"/>
        <end position="224"/>
    </location>
</feature>
<feature type="compositionally biased region" description="Polar residues" evidence="2">
    <location>
        <begin position="263"/>
        <end position="273"/>
    </location>
</feature>
<feature type="region of interest" description="Disordered" evidence="2">
    <location>
        <begin position="249"/>
        <end position="289"/>
    </location>
</feature>